<name>A0AAD7EED9_9AGAR</name>
<protein>
    <submittedName>
        <fullName evidence="3">Uncharacterized protein</fullName>
    </submittedName>
</protein>
<keyword evidence="2" id="KW-1133">Transmembrane helix</keyword>
<keyword evidence="2" id="KW-0812">Transmembrane</keyword>
<dbReference type="EMBL" id="JARIHO010000060">
    <property type="protein sequence ID" value="KAJ7315815.1"/>
    <property type="molecule type" value="Genomic_DNA"/>
</dbReference>
<proteinExistence type="predicted"/>
<accession>A0AAD7EED9</accession>
<feature type="transmembrane region" description="Helical" evidence="2">
    <location>
        <begin position="406"/>
        <end position="431"/>
    </location>
</feature>
<feature type="region of interest" description="Disordered" evidence="1">
    <location>
        <begin position="1"/>
        <end position="28"/>
    </location>
</feature>
<gene>
    <name evidence="3" type="ORF">DFH08DRAFT_820386</name>
</gene>
<evidence type="ECO:0000313" key="4">
    <source>
        <dbReference type="Proteomes" id="UP001218218"/>
    </source>
</evidence>
<evidence type="ECO:0000256" key="1">
    <source>
        <dbReference type="SAM" id="MobiDB-lite"/>
    </source>
</evidence>
<sequence length="553" mass="61118">MREIINAGDRQFGRSMGDSIPGDPENPQRLAVSGETLQSLRLIIPPHNDLSFRPRSSPDPSTQPPHTLAVDWLHPIPPLLACRFHDFASGSYPWRWTTPIVLGSFLLMSALLALINVPLSAYELDQEFTYRPNDSLPSLPLSYMVPKILQHPTGGFTPQILTVGDTIRLNNSGFNFTLMEAFDMVNAQPVSSFSYYNNPFSSRCDVTNMTANVKMPSFVSTEVPLAAIDFMVTVGCDMTTSFTMISSATPGLDAPPLQLGTNTAREIFDNFAHDLSALFANLSLGADGLDLDNSTMTALKVMLQNTFQSLYHLVRPELGVVLENQIYASPQMYNDSISGVFFPHGYFPGLVGSTANFSRQLTSNGTLMAEWAATVRNFNRSDRVPVMLYARPAPRLKPLGSAITSVFVSTFAMLSVLWTTFNIIAAAFAVIQYSEAQEMIALPSENEKSLFHPERALYSVPNAIADLHITIEKNQHASQVASERTQRALESGRLAWERTQFALERMRRSLKKHGIVEEPDDGEPMNLEEDASPETQHFLLHRSRGGAPVDAAI</sequence>
<organism evidence="3 4">
    <name type="scientific">Mycena albidolilacea</name>
    <dbReference type="NCBI Taxonomy" id="1033008"/>
    <lineage>
        <taxon>Eukaryota</taxon>
        <taxon>Fungi</taxon>
        <taxon>Dikarya</taxon>
        <taxon>Basidiomycota</taxon>
        <taxon>Agaricomycotina</taxon>
        <taxon>Agaricomycetes</taxon>
        <taxon>Agaricomycetidae</taxon>
        <taxon>Agaricales</taxon>
        <taxon>Marasmiineae</taxon>
        <taxon>Mycenaceae</taxon>
        <taxon>Mycena</taxon>
    </lineage>
</organism>
<keyword evidence="4" id="KW-1185">Reference proteome</keyword>
<evidence type="ECO:0000256" key="2">
    <source>
        <dbReference type="SAM" id="Phobius"/>
    </source>
</evidence>
<feature type="transmembrane region" description="Helical" evidence="2">
    <location>
        <begin position="100"/>
        <end position="122"/>
    </location>
</feature>
<dbReference type="AlphaFoldDB" id="A0AAD7EED9"/>
<evidence type="ECO:0000313" key="3">
    <source>
        <dbReference type="EMBL" id="KAJ7315815.1"/>
    </source>
</evidence>
<comment type="caution">
    <text evidence="3">The sequence shown here is derived from an EMBL/GenBank/DDBJ whole genome shotgun (WGS) entry which is preliminary data.</text>
</comment>
<dbReference type="Proteomes" id="UP001218218">
    <property type="component" value="Unassembled WGS sequence"/>
</dbReference>
<reference evidence="3" key="1">
    <citation type="submission" date="2023-03" db="EMBL/GenBank/DDBJ databases">
        <title>Massive genome expansion in bonnet fungi (Mycena s.s.) driven by repeated elements and novel gene families across ecological guilds.</title>
        <authorList>
            <consortium name="Lawrence Berkeley National Laboratory"/>
            <person name="Harder C.B."/>
            <person name="Miyauchi S."/>
            <person name="Viragh M."/>
            <person name="Kuo A."/>
            <person name="Thoen E."/>
            <person name="Andreopoulos B."/>
            <person name="Lu D."/>
            <person name="Skrede I."/>
            <person name="Drula E."/>
            <person name="Henrissat B."/>
            <person name="Morin E."/>
            <person name="Kohler A."/>
            <person name="Barry K."/>
            <person name="LaButti K."/>
            <person name="Morin E."/>
            <person name="Salamov A."/>
            <person name="Lipzen A."/>
            <person name="Mereny Z."/>
            <person name="Hegedus B."/>
            <person name="Baldrian P."/>
            <person name="Stursova M."/>
            <person name="Weitz H."/>
            <person name="Taylor A."/>
            <person name="Grigoriev I.V."/>
            <person name="Nagy L.G."/>
            <person name="Martin F."/>
            <person name="Kauserud H."/>
        </authorList>
    </citation>
    <scope>NUCLEOTIDE SEQUENCE</scope>
    <source>
        <strain evidence="3">CBHHK002</strain>
    </source>
</reference>
<keyword evidence="2" id="KW-0472">Membrane</keyword>